<sequence>MNTGTSYSRMGAAKHPAMIFTIIAGVCLASTLFIPPSGPVPRSTGHISETDIAQAAGKVRRIAPTSAVDLACKGQSWGDESSECLAAILNHSGRVRPVRIIENTGSQPDAY</sequence>
<keyword evidence="1" id="KW-0472">Membrane</keyword>
<reference evidence="2" key="1">
    <citation type="submission" date="2022-10" db="EMBL/GenBank/DDBJ databases">
        <title>Whole genome sequencing of three plant growth promoting bacteria isolated from Vachellia tortilis subsp. raddiana in Morocco.</title>
        <authorList>
            <person name="Hnini M."/>
            <person name="Zouagui R."/>
            <person name="Zouagui H."/>
            <person name="Chemao Elfihri M.-W."/>
            <person name="Ibrahimi A."/>
            <person name="Sbabou L."/>
            <person name="Aurag J."/>
        </authorList>
    </citation>
    <scope>NUCLEOTIDE SEQUENCE</scope>
    <source>
        <strain evidence="2">LMR678</strain>
    </source>
</reference>
<comment type="caution">
    <text evidence="2">The sequence shown here is derived from an EMBL/GenBank/DDBJ whole genome shotgun (WGS) entry which is preliminary data.</text>
</comment>
<accession>A0ABT4KBG8</accession>
<keyword evidence="1" id="KW-0812">Transmembrane</keyword>
<name>A0ABT4KBG8_9HYPH</name>
<gene>
    <name evidence="2" type="ORF">O3W52_03645</name>
</gene>
<dbReference type="EMBL" id="JAPVOI010000003">
    <property type="protein sequence ID" value="MCZ4089189.1"/>
    <property type="molecule type" value="Genomic_DNA"/>
</dbReference>
<proteinExistence type="predicted"/>
<organism evidence="2 3">
    <name type="scientific">Sinorhizobium psoraleae</name>
    <dbReference type="NCBI Taxonomy" id="520838"/>
    <lineage>
        <taxon>Bacteria</taxon>
        <taxon>Pseudomonadati</taxon>
        <taxon>Pseudomonadota</taxon>
        <taxon>Alphaproteobacteria</taxon>
        <taxon>Hyphomicrobiales</taxon>
        <taxon>Rhizobiaceae</taxon>
        <taxon>Sinorhizobium/Ensifer group</taxon>
        <taxon>Sinorhizobium</taxon>
    </lineage>
</organism>
<evidence type="ECO:0000313" key="3">
    <source>
        <dbReference type="Proteomes" id="UP001079430"/>
    </source>
</evidence>
<keyword evidence="1" id="KW-1133">Transmembrane helix</keyword>
<evidence type="ECO:0000313" key="2">
    <source>
        <dbReference type="EMBL" id="MCZ4089189.1"/>
    </source>
</evidence>
<dbReference type="RefSeq" id="WP_269275609.1">
    <property type="nucleotide sequence ID" value="NZ_JAPVOI010000003.1"/>
</dbReference>
<dbReference type="Proteomes" id="UP001079430">
    <property type="component" value="Unassembled WGS sequence"/>
</dbReference>
<keyword evidence="3" id="KW-1185">Reference proteome</keyword>
<evidence type="ECO:0000256" key="1">
    <source>
        <dbReference type="SAM" id="Phobius"/>
    </source>
</evidence>
<protein>
    <submittedName>
        <fullName evidence="2">Uncharacterized protein</fullName>
    </submittedName>
</protein>
<feature type="transmembrane region" description="Helical" evidence="1">
    <location>
        <begin position="15"/>
        <end position="34"/>
    </location>
</feature>